<keyword evidence="1" id="KW-0732">Signal</keyword>
<evidence type="ECO:0000313" key="2">
    <source>
        <dbReference type="EMBL" id="PRQ51458.1"/>
    </source>
</evidence>
<sequence>MYTIFLFVLVGYCPAQARPGRPNSLTHSRVRLQFTPITRLRLLDSPVRLSLSPESPPPTLNSCSSAILGFSTSLSDQDINIQGRIYFSYSPSSIWGNEFNVHQTLVAAGSSLSYFCNSAVQLFGTTNWNCGTLEHKGIK</sequence>
<keyword evidence="3" id="KW-1185">Reference proteome</keyword>
<dbReference type="EMBL" id="PDCK01000040">
    <property type="protein sequence ID" value="PRQ51458.1"/>
    <property type="molecule type" value="Genomic_DNA"/>
</dbReference>
<comment type="caution">
    <text evidence="2">The sequence shown here is derived from an EMBL/GenBank/DDBJ whole genome shotgun (WGS) entry which is preliminary data.</text>
</comment>
<evidence type="ECO:0000256" key="1">
    <source>
        <dbReference type="SAM" id="SignalP"/>
    </source>
</evidence>
<dbReference type="Gramene" id="PRQ51458">
    <property type="protein sequence ID" value="PRQ51458"/>
    <property type="gene ID" value="RchiOBHm_Chr2g0144661"/>
</dbReference>
<protein>
    <submittedName>
        <fullName evidence="2">Uncharacterized protein</fullName>
    </submittedName>
</protein>
<gene>
    <name evidence="2" type="ORF">RchiOBHm_Chr2g0144661</name>
</gene>
<name>A0A2P6RYF0_ROSCH</name>
<dbReference type="Proteomes" id="UP000238479">
    <property type="component" value="Chromosome 2"/>
</dbReference>
<feature type="signal peptide" evidence="1">
    <location>
        <begin position="1"/>
        <end position="17"/>
    </location>
</feature>
<accession>A0A2P6RYF0</accession>
<reference evidence="2 3" key="1">
    <citation type="journal article" date="2018" name="Nat. Genet.">
        <title>The Rosa genome provides new insights in the design of modern roses.</title>
        <authorList>
            <person name="Bendahmane M."/>
        </authorList>
    </citation>
    <scope>NUCLEOTIDE SEQUENCE [LARGE SCALE GENOMIC DNA]</scope>
    <source>
        <strain evidence="3">cv. Old Blush</strain>
    </source>
</reference>
<dbReference type="AlphaFoldDB" id="A0A2P6RYF0"/>
<evidence type="ECO:0000313" key="3">
    <source>
        <dbReference type="Proteomes" id="UP000238479"/>
    </source>
</evidence>
<feature type="chain" id="PRO_5015148231" evidence="1">
    <location>
        <begin position="18"/>
        <end position="139"/>
    </location>
</feature>
<organism evidence="2 3">
    <name type="scientific">Rosa chinensis</name>
    <name type="common">China rose</name>
    <dbReference type="NCBI Taxonomy" id="74649"/>
    <lineage>
        <taxon>Eukaryota</taxon>
        <taxon>Viridiplantae</taxon>
        <taxon>Streptophyta</taxon>
        <taxon>Embryophyta</taxon>
        <taxon>Tracheophyta</taxon>
        <taxon>Spermatophyta</taxon>
        <taxon>Magnoliopsida</taxon>
        <taxon>eudicotyledons</taxon>
        <taxon>Gunneridae</taxon>
        <taxon>Pentapetalae</taxon>
        <taxon>rosids</taxon>
        <taxon>fabids</taxon>
        <taxon>Rosales</taxon>
        <taxon>Rosaceae</taxon>
        <taxon>Rosoideae</taxon>
        <taxon>Rosoideae incertae sedis</taxon>
        <taxon>Rosa</taxon>
    </lineage>
</organism>
<proteinExistence type="predicted"/>